<reference evidence="2 3" key="1">
    <citation type="journal article" date="2024" name="BMC Genomics">
        <title>Genome assembly of redclaw crayfish (Cherax quadricarinatus) provides insights into its immune adaptation and hypoxia tolerance.</title>
        <authorList>
            <person name="Liu Z."/>
            <person name="Zheng J."/>
            <person name="Li H."/>
            <person name="Fang K."/>
            <person name="Wang S."/>
            <person name="He J."/>
            <person name="Zhou D."/>
            <person name="Weng S."/>
            <person name="Chi M."/>
            <person name="Gu Z."/>
            <person name="He J."/>
            <person name="Li F."/>
            <person name="Wang M."/>
        </authorList>
    </citation>
    <scope>NUCLEOTIDE SEQUENCE [LARGE SCALE GENOMIC DNA]</scope>
    <source>
        <strain evidence="2">ZL_2023a</strain>
    </source>
</reference>
<dbReference type="Proteomes" id="UP001445076">
    <property type="component" value="Unassembled WGS sequence"/>
</dbReference>
<evidence type="ECO:0000256" key="1">
    <source>
        <dbReference type="SAM" id="Phobius"/>
    </source>
</evidence>
<evidence type="ECO:0000313" key="3">
    <source>
        <dbReference type="Proteomes" id="UP001445076"/>
    </source>
</evidence>
<feature type="transmembrane region" description="Helical" evidence="1">
    <location>
        <begin position="27"/>
        <end position="45"/>
    </location>
</feature>
<sequence length="115" mass="13176">MLLAVIPHKGLCKLTKPKKKLKRKEELVILVTLGQVGCCTVYLLTLKCTPFFVAFTLKMVKFAEAEKRGRGGEGSDRRYAPVVMVERAKMNRAMWESLKAHIIRERKRKKERTGS</sequence>
<organism evidence="2 3">
    <name type="scientific">Cherax quadricarinatus</name>
    <name type="common">Australian red claw crayfish</name>
    <dbReference type="NCBI Taxonomy" id="27406"/>
    <lineage>
        <taxon>Eukaryota</taxon>
        <taxon>Metazoa</taxon>
        <taxon>Ecdysozoa</taxon>
        <taxon>Arthropoda</taxon>
        <taxon>Crustacea</taxon>
        <taxon>Multicrustacea</taxon>
        <taxon>Malacostraca</taxon>
        <taxon>Eumalacostraca</taxon>
        <taxon>Eucarida</taxon>
        <taxon>Decapoda</taxon>
        <taxon>Pleocyemata</taxon>
        <taxon>Astacidea</taxon>
        <taxon>Parastacoidea</taxon>
        <taxon>Parastacidae</taxon>
        <taxon>Cherax</taxon>
    </lineage>
</organism>
<dbReference type="EMBL" id="JARKIK010000001">
    <property type="protein sequence ID" value="KAK8754612.1"/>
    <property type="molecule type" value="Genomic_DNA"/>
</dbReference>
<keyword evidence="1" id="KW-0472">Membrane</keyword>
<keyword evidence="1" id="KW-0812">Transmembrane</keyword>
<dbReference type="AlphaFoldDB" id="A0AAW0YFF7"/>
<protein>
    <submittedName>
        <fullName evidence="2">Uncharacterized protein</fullName>
    </submittedName>
</protein>
<comment type="caution">
    <text evidence="2">The sequence shown here is derived from an EMBL/GenBank/DDBJ whole genome shotgun (WGS) entry which is preliminary data.</text>
</comment>
<evidence type="ECO:0000313" key="2">
    <source>
        <dbReference type="EMBL" id="KAK8754612.1"/>
    </source>
</evidence>
<proteinExistence type="predicted"/>
<gene>
    <name evidence="2" type="ORF">OTU49_016867</name>
</gene>
<keyword evidence="3" id="KW-1185">Reference proteome</keyword>
<name>A0AAW0YFF7_CHEQU</name>
<accession>A0AAW0YFF7</accession>
<keyword evidence="1" id="KW-1133">Transmembrane helix</keyword>